<dbReference type="Gene3D" id="3.10.450.100">
    <property type="entry name" value="NTF2-like, domain 1"/>
    <property type="match status" value="1"/>
</dbReference>
<dbReference type="SUPFAM" id="SSF56601">
    <property type="entry name" value="beta-lactamase/transpeptidase-like"/>
    <property type="match status" value="1"/>
</dbReference>
<evidence type="ECO:0000313" key="7">
    <source>
        <dbReference type="Proteomes" id="UP000664857"/>
    </source>
</evidence>
<dbReference type="InterPro" id="IPR001460">
    <property type="entry name" value="PCN-bd_Tpept"/>
</dbReference>
<dbReference type="PROSITE" id="PS50943">
    <property type="entry name" value="HTH_CROC1"/>
    <property type="match status" value="1"/>
</dbReference>
<dbReference type="InterPro" id="IPR050515">
    <property type="entry name" value="Beta-lactam/transpept"/>
</dbReference>
<keyword evidence="3 4" id="KW-0472">Membrane</keyword>
<comment type="subcellular location">
    <subcellularLocation>
        <location evidence="1">Cell membrane</location>
        <topology evidence="1">Single-pass membrane protein</topology>
    </subcellularLocation>
</comment>
<comment type="caution">
    <text evidence="6">The sequence shown here is derived from an EMBL/GenBank/DDBJ whole genome shotgun (WGS) entry which is preliminary data.</text>
</comment>
<dbReference type="InterPro" id="IPR007887">
    <property type="entry name" value="MecA_N"/>
</dbReference>
<organism evidence="6 7">
    <name type="scientific">Candidatus Vagococcus giribetii</name>
    <dbReference type="NCBI Taxonomy" id="2230876"/>
    <lineage>
        <taxon>Bacteria</taxon>
        <taxon>Bacillati</taxon>
        <taxon>Bacillota</taxon>
        <taxon>Bacilli</taxon>
        <taxon>Lactobacillales</taxon>
        <taxon>Enterococcaceae</taxon>
        <taxon>Vagococcus</taxon>
    </lineage>
</organism>
<evidence type="ECO:0000256" key="2">
    <source>
        <dbReference type="ARBA" id="ARBA00007171"/>
    </source>
</evidence>
<dbReference type="Gene3D" id="3.30.1390.30">
    <property type="entry name" value="Penicillin-binding protein 2a, domain 3"/>
    <property type="match status" value="1"/>
</dbReference>
<dbReference type="Pfam" id="PF03717">
    <property type="entry name" value="PBP_dimer"/>
    <property type="match status" value="1"/>
</dbReference>
<dbReference type="Gene3D" id="3.40.710.10">
    <property type="entry name" value="DD-peptidase/beta-lactamase superfamily"/>
    <property type="match status" value="1"/>
</dbReference>
<keyword evidence="4" id="KW-0812">Transmembrane</keyword>
<evidence type="ECO:0000313" key="6">
    <source>
        <dbReference type="EMBL" id="MBO0476901.1"/>
    </source>
</evidence>
<dbReference type="InterPro" id="IPR012338">
    <property type="entry name" value="Beta-lactam/transpept-like"/>
</dbReference>
<dbReference type="Pfam" id="PF05223">
    <property type="entry name" value="MecA_N"/>
    <property type="match status" value="1"/>
</dbReference>
<sequence>MERKRARKQQKKNKKIVFTVVGILGVGVIAGGSYFGYQHVQKKKKEEALNLFVDNLEKREFNKLVTAFSNDSFKQVGMTKEEVIDKYSAIFNSIGLSKIDGTIDSPLNKDDFSVNVKMDTPFGSLKDLHYKGEFVKEGSDYKLSWNYSFIFPDMEEGDKVFMSHEMPKRGTIYDINNNPLATETQYPQYGIVPKELGEGDTKTENLKKISDELDISVDDINQSLSQGWVKEDSFVPLKVLSGEKSTAETTINGLQVQGINKRYYPLKEAAAHLIGYTGSVTAEEIEKDSSLSGFDSVGKTGLEAQLDKELRGSLGGKIEIVDKEGAHKKTLIQSKVKDGEDVYLTIDGNVQTEAFKALNNLPGSTVVTEPKKGALKAVVSSPSYDPNAFVLGMSGKEYDAISKDPSNPLLARYSVGYAPGSTFKTITAAIGIDEKVTTPDKQHTIDGLKWQKDTSWGDYFVTRVSDVSPVTMEDALVYSDNIYFSMEALEMGAKNYLTGLKKFPFGEKMNVGIPMTPAQISNDDNKIDSDILLADTSYGQGQLLINPIQQAVMYSAFPNQGSVVMPVIKKDDKAKVMKDVVSNHAAQLVTQALIQTVENPNGTAHILATGSNNIAAKTGTAEIKEKQDTKGQENSFILAYDSVEGNYLVVSMLENAKDTSAVSQNKEFIQSLH</sequence>
<keyword evidence="4" id="KW-1133">Transmembrane helix</keyword>
<feature type="domain" description="HTH cro/C1-type" evidence="5">
    <location>
        <begin position="195"/>
        <end position="220"/>
    </location>
</feature>
<evidence type="ECO:0000256" key="3">
    <source>
        <dbReference type="ARBA" id="ARBA00023136"/>
    </source>
</evidence>
<dbReference type="EMBL" id="JAFLVX010000018">
    <property type="protein sequence ID" value="MBO0476901.1"/>
    <property type="molecule type" value="Genomic_DNA"/>
</dbReference>
<accession>A0ABS3HVN0</accession>
<proteinExistence type="inferred from homology"/>
<dbReference type="Pfam" id="PF00905">
    <property type="entry name" value="Transpeptidase"/>
    <property type="match status" value="1"/>
</dbReference>
<dbReference type="Proteomes" id="UP000664857">
    <property type="component" value="Unassembled WGS sequence"/>
</dbReference>
<name>A0ABS3HVN0_9ENTE</name>
<dbReference type="SUPFAM" id="SSF56519">
    <property type="entry name" value="Penicillin binding protein dimerisation domain"/>
    <property type="match status" value="1"/>
</dbReference>
<dbReference type="SUPFAM" id="SSF54427">
    <property type="entry name" value="NTF2-like"/>
    <property type="match status" value="1"/>
</dbReference>
<evidence type="ECO:0000256" key="4">
    <source>
        <dbReference type="SAM" id="Phobius"/>
    </source>
</evidence>
<comment type="similarity">
    <text evidence="2">Belongs to the transpeptidase family.</text>
</comment>
<reference evidence="6 7" key="1">
    <citation type="submission" date="2021-03" db="EMBL/GenBank/DDBJ databases">
        <title>Enterococcal diversity collection.</title>
        <authorList>
            <person name="Gilmore M.S."/>
            <person name="Schwartzman J."/>
            <person name="Van Tyne D."/>
            <person name="Martin M."/>
            <person name="Earl A.M."/>
            <person name="Manson A.L."/>
            <person name="Straub T."/>
            <person name="Salamzade R."/>
            <person name="Saavedra J."/>
            <person name="Lebreton F."/>
            <person name="Prichula J."/>
            <person name="Schaufler K."/>
            <person name="Gaca A."/>
            <person name="Sgardioli B."/>
            <person name="Wagenaar J."/>
            <person name="Strong T."/>
        </authorList>
    </citation>
    <scope>NUCLEOTIDE SEQUENCE [LARGE SCALE GENOMIC DNA]</scope>
    <source>
        <strain evidence="6 7">DIV0080</strain>
    </source>
</reference>
<protein>
    <submittedName>
        <fullName evidence="6">Penicillin-binding transpeptidase domain-containing protein</fullName>
    </submittedName>
</protein>
<dbReference type="InterPro" id="IPR036138">
    <property type="entry name" value="PBP_dimer_sf"/>
</dbReference>
<feature type="transmembrane region" description="Helical" evidence="4">
    <location>
        <begin position="16"/>
        <end position="37"/>
    </location>
</feature>
<dbReference type="InterPro" id="IPR001387">
    <property type="entry name" value="Cro/C1-type_HTH"/>
</dbReference>
<evidence type="ECO:0000256" key="1">
    <source>
        <dbReference type="ARBA" id="ARBA00004162"/>
    </source>
</evidence>
<evidence type="ECO:0000259" key="5">
    <source>
        <dbReference type="PROSITE" id="PS50943"/>
    </source>
</evidence>
<dbReference type="Gene3D" id="3.90.1310.10">
    <property type="entry name" value="Penicillin-binding protein 2a (Domain 2)"/>
    <property type="match status" value="1"/>
</dbReference>
<keyword evidence="7" id="KW-1185">Reference proteome</keyword>
<dbReference type="PANTHER" id="PTHR30627:SF25">
    <property type="entry name" value="PENICILLIN-BINDING PROTEIN 3"/>
    <property type="match status" value="1"/>
</dbReference>
<dbReference type="PANTHER" id="PTHR30627">
    <property type="entry name" value="PEPTIDOGLYCAN D,D-TRANSPEPTIDASE"/>
    <property type="match status" value="1"/>
</dbReference>
<dbReference type="InterPro" id="IPR005311">
    <property type="entry name" value="PBP_dimer"/>
</dbReference>
<dbReference type="RefSeq" id="WP_206966357.1">
    <property type="nucleotide sequence ID" value="NZ_JAFLVX010000018.1"/>
</dbReference>
<gene>
    <name evidence="6" type="ORF">DOK76_07450</name>
</gene>
<dbReference type="InterPro" id="IPR032710">
    <property type="entry name" value="NTF2-like_dom_sf"/>
</dbReference>